<evidence type="ECO:0000313" key="7">
    <source>
        <dbReference type="Proteomes" id="UP000719766"/>
    </source>
</evidence>
<accession>A0A9P7AJV4</accession>
<evidence type="ECO:0000256" key="3">
    <source>
        <dbReference type="ARBA" id="ARBA00022741"/>
    </source>
</evidence>
<dbReference type="Gene3D" id="1.10.20.140">
    <property type="match status" value="1"/>
</dbReference>
<dbReference type="EMBL" id="JABBWE010000046">
    <property type="protein sequence ID" value="KAG1790927.1"/>
    <property type="molecule type" value="Genomic_DNA"/>
</dbReference>
<dbReference type="GO" id="GO:0052381">
    <property type="term" value="F:tRNA dimethylallyltransferase activity"/>
    <property type="evidence" value="ECO:0007669"/>
    <property type="project" value="InterPro"/>
</dbReference>
<name>A0A9P7AJV4_9AGAM</name>
<dbReference type="OrthoDB" id="775260at2759"/>
<evidence type="ECO:0000313" key="6">
    <source>
        <dbReference type="EMBL" id="KAG1790927.1"/>
    </source>
</evidence>
<evidence type="ECO:0000256" key="2">
    <source>
        <dbReference type="ARBA" id="ARBA00022679"/>
    </source>
</evidence>
<dbReference type="InterPro" id="IPR027417">
    <property type="entry name" value="P-loop_NTPase"/>
</dbReference>
<dbReference type="Gene3D" id="3.40.50.300">
    <property type="entry name" value="P-loop containing nucleotide triphosphate hydrolases"/>
    <property type="match status" value="1"/>
</dbReference>
<feature type="region of interest" description="Disordered" evidence="5">
    <location>
        <begin position="495"/>
        <end position="536"/>
    </location>
</feature>
<comment type="similarity">
    <text evidence="1">Belongs to the IPP transferase family.</text>
</comment>
<dbReference type="RefSeq" id="XP_041157855.1">
    <property type="nucleotide sequence ID" value="XM_041303476.1"/>
</dbReference>
<dbReference type="GeneID" id="64597240"/>
<organism evidence="6 7">
    <name type="scientific">Suillus plorans</name>
    <dbReference type="NCBI Taxonomy" id="116603"/>
    <lineage>
        <taxon>Eukaryota</taxon>
        <taxon>Fungi</taxon>
        <taxon>Dikarya</taxon>
        <taxon>Basidiomycota</taxon>
        <taxon>Agaricomycotina</taxon>
        <taxon>Agaricomycetes</taxon>
        <taxon>Agaricomycetidae</taxon>
        <taxon>Boletales</taxon>
        <taxon>Suillineae</taxon>
        <taxon>Suillaceae</taxon>
        <taxon>Suillus</taxon>
    </lineage>
</organism>
<dbReference type="PANTHER" id="PTHR11088:SF89">
    <property type="entry name" value="TRNA DIMETHYLALLYLTRANSFERASE"/>
    <property type="match status" value="1"/>
</dbReference>
<dbReference type="GO" id="GO:0005524">
    <property type="term" value="F:ATP binding"/>
    <property type="evidence" value="ECO:0007669"/>
    <property type="project" value="UniProtKB-KW"/>
</dbReference>
<keyword evidence="3" id="KW-0547">Nucleotide-binding</keyword>
<comment type="caution">
    <text evidence="6">The sequence shown here is derived from an EMBL/GenBank/DDBJ whole genome shotgun (WGS) entry which is preliminary data.</text>
</comment>
<dbReference type="InterPro" id="IPR039657">
    <property type="entry name" value="Dimethylallyltransferase"/>
</dbReference>
<dbReference type="Pfam" id="PF01715">
    <property type="entry name" value="IPPT"/>
    <property type="match status" value="1"/>
</dbReference>
<dbReference type="Proteomes" id="UP000719766">
    <property type="component" value="Unassembled WGS sequence"/>
</dbReference>
<feature type="compositionally biased region" description="Basic residues" evidence="5">
    <location>
        <begin position="495"/>
        <end position="514"/>
    </location>
</feature>
<keyword evidence="4" id="KW-0067">ATP-binding</keyword>
<dbReference type="GO" id="GO:0005739">
    <property type="term" value="C:mitochondrion"/>
    <property type="evidence" value="ECO:0007669"/>
    <property type="project" value="TreeGrafter"/>
</dbReference>
<dbReference type="GO" id="GO:0006400">
    <property type="term" value="P:tRNA modification"/>
    <property type="evidence" value="ECO:0007669"/>
    <property type="project" value="TreeGrafter"/>
</dbReference>
<gene>
    <name evidence="6" type="ORF">HD556DRAFT_1388029</name>
</gene>
<keyword evidence="2" id="KW-0808">Transferase</keyword>
<evidence type="ECO:0000256" key="5">
    <source>
        <dbReference type="SAM" id="MobiDB-lite"/>
    </source>
</evidence>
<dbReference type="AlphaFoldDB" id="A0A9P7AJV4"/>
<evidence type="ECO:0000256" key="1">
    <source>
        <dbReference type="ARBA" id="ARBA00005842"/>
    </source>
</evidence>
<proteinExistence type="inferred from homology"/>
<dbReference type="PANTHER" id="PTHR11088">
    <property type="entry name" value="TRNA DIMETHYLALLYLTRANSFERASE"/>
    <property type="match status" value="1"/>
</dbReference>
<evidence type="ECO:0000256" key="4">
    <source>
        <dbReference type="ARBA" id="ARBA00022840"/>
    </source>
</evidence>
<dbReference type="HAMAP" id="MF_00185">
    <property type="entry name" value="IPP_trans"/>
    <property type="match status" value="1"/>
</dbReference>
<reference evidence="6" key="1">
    <citation type="journal article" date="2020" name="New Phytol.">
        <title>Comparative genomics reveals dynamic genome evolution in host specialist ectomycorrhizal fungi.</title>
        <authorList>
            <person name="Lofgren L.A."/>
            <person name="Nguyen N.H."/>
            <person name="Vilgalys R."/>
            <person name="Ruytinx J."/>
            <person name="Liao H.L."/>
            <person name="Branco S."/>
            <person name="Kuo A."/>
            <person name="LaButti K."/>
            <person name="Lipzen A."/>
            <person name="Andreopoulos W."/>
            <person name="Pangilinan J."/>
            <person name="Riley R."/>
            <person name="Hundley H."/>
            <person name="Na H."/>
            <person name="Barry K."/>
            <person name="Grigoriev I.V."/>
            <person name="Stajich J.E."/>
            <person name="Kennedy P.G."/>
        </authorList>
    </citation>
    <scope>NUCLEOTIDE SEQUENCE</scope>
    <source>
        <strain evidence="6">S12</strain>
    </source>
</reference>
<dbReference type="InterPro" id="IPR018022">
    <property type="entry name" value="IPT"/>
</dbReference>
<keyword evidence="7" id="KW-1185">Reference proteome</keyword>
<protein>
    <submittedName>
        <fullName evidence="6">tRNA isopentenyltransferase</fullName>
    </submittedName>
</protein>
<sequence length="536" mass="59817">MAKLRSSANDIRKMMVASFATLRRWKSLSFASVSDMSTLKPIITICGTTGVGKSNLAIELALKLAQGTHGWKGARIINADSMQVYTGMDVITNKVPVAERMGVEHLLMDFKQPGEQYVVGQWIQDAIKAIDETHRMDKIPIIVGGTSYWIQHLIFPNRLPTVAQSLSDSVAQSIANLPPDLLELFNALPEQTPSAASHPEDALLLHKLLTALDEPVAQRWHWRDTRKVMGSLRVIKDTGKAPSEIILEQSKIALVPRYRTLCFWLYAEPSILNERLDKRVDNMIKEGLLDEIKALRAIASSSTSSSPDAVVTEPSDESAVQQTDYTVGIYQSIGYKEFHDYLASPELSEKLFASAVEQMKYGTRQYAKRQIRWLRNKLLPAIYSANGGTDHATALLPVYLLDATELGDQWTSCVLNQGERIMEAFLDNETLLDPLSLSERAREMLTIDVKPTSPTEVLRARKKVVCSACTLDPSQPFMVEDGSQLEAHRRSRAHRKYAARDKKMHGRPAKRRATVHSDIPSKVDAADQQDQQGSIV</sequence>
<dbReference type="SUPFAM" id="SSF52540">
    <property type="entry name" value="P-loop containing nucleoside triphosphate hydrolases"/>
    <property type="match status" value="1"/>
</dbReference>